<dbReference type="AlphaFoldDB" id="A0AAV4Y5H5"/>
<dbReference type="Proteomes" id="UP001054945">
    <property type="component" value="Unassembled WGS sequence"/>
</dbReference>
<gene>
    <name evidence="1" type="ORF">CEXT_25731</name>
</gene>
<accession>A0AAV4Y5H5</accession>
<keyword evidence="2" id="KW-1185">Reference proteome</keyword>
<reference evidence="1 2" key="1">
    <citation type="submission" date="2021-06" db="EMBL/GenBank/DDBJ databases">
        <title>Caerostris extrusa draft genome.</title>
        <authorList>
            <person name="Kono N."/>
            <person name="Arakawa K."/>
        </authorList>
    </citation>
    <scope>NUCLEOTIDE SEQUENCE [LARGE SCALE GENOMIC DNA]</scope>
</reference>
<name>A0AAV4Y5H5_CAEEX</name>
<protein>
    <submittedName>
        <fullName evidence="1">Uncharacterized protein</fullName>
    </submittedName>
</protein>
<evidence type="ECO:0000313" key="2">
    <source>
        <dbReference type="Proteomes" id="UP001054945"/>
    </source>
</evidence>
<evidence type="ECO:0000313" key="1">
    <source>
        <dbReference type="EMBL" id="GIZ02388.1"/>
    </source>
</evidence>
<proteinExistence type="predicted"/>
<organism evidence="1 2">
    <name type="scientific">Caerostris extrusa</name>
    <name type="common">Bark spider</name>
    <name type="synonym">Caerostris bankana</name>
    <dbReference type="NCBI Taxonomy" id="172846"/>
    <lineage>
        <taxon>Eukaryota</taxon>
        <taxon>Metazoa</taxon>
        <taxon>Ecdysozoa</taxon>
        <taxon>Arthropoda</taxon>
        <taxon>Chelicerata</taxon>
        <taxon>Arachnida</taxon>
        <taxon>Araneae</taxon>
        <taxon>Araneomorphae</taxon>
        <taxon>Entelegynae</taxon>
        <taxon>Araneoidea</taxon>
        <taxon>Araneidae</taxon>
        <taxon>Caerostris</taxon>
    </lineage>
</organism>
<sequence>MDIKGRLSVQTDLVSDITLISSLPCFMNEEDCNVRKGTVSSNVVPIYIRHAQALVEVLHWRGRLAKLTDYLLQREGAFANI</sequence>
<dbReference type="EMBL" id="BPLR01001450">
    <property type="protein sequence ID" value="GIZ02388.1"/>
    <property type="molecule type" value="Genomic_DNA"/>
</dbReference>
<comment type="caution">
    <text evidence="1">The sequence shown here is derived from an EMBL/GenBank/DDBJ whole genome shotgun (WGS) entry which is preliminary data.</text>
</comment>